<comment type="caution">
    <text evidence="3">The sequence shown here is derived from an EMBL/GenBank/DDBJ whole genome shotgun (WGS) entry which is preliminary data.</text>
</comment>
<protein>
    <recommendedName>
        <fullName evidence="5">Type II secretion system protein GspG C-terminal domain-containing protein</fullName>
    </recommendedName>
</protein>
<dbReference type="InterPro" id="IPR045584">
    <property type="entry name" value="Pilin-like"/>
</dbReference>
<keyword evidence="1" id="KW-0488">Methylation</keyword>
<dbReference type="InterPro" id="IPR000983">
    <property type="entry name" value="Bac_GSPG_pilin"/>
</dbReference>
<organism evidence="3 4">
    <name type="scientific">Candidatus Collierbacteria bacterium RIFCSPHIGHO2_01_FULL_50_25</name>
    <dbReference type="NCBI Taxonomy" id="1817722"/>
    <lineage>
        <taxon>Bacteria</taxon>
        <taxon>Candidatus Collieribacteriota</taxon>
    </lineage>
</organism>
<evidence type="ECO:0000313" key="4">
    <source>
        <dbReference type="Proteomes" id="UP000177979"/>
    </source>
</evidence>
<accession>A0A1F5EUW6</accession>
<sequence length="167" mass="18159">MQHGAMPAGRQGFTLMELLIVVAIMLILATVGFSNFIFSLKKSHDARRKSDLATIVRGLEAFATDRGDYPNDDGAGKMKACDYIDTGLDYCDFGDPMAAFFQGALVTYLAKMPNDPVNGQTYYYEKTNAGYKLFAALENTADPNYLEVAASCGDVNCNYTVSQAGVE</sequence>
<evidence type="ECO:0008006" key="5">
    <source>
        <dbReference type="Google" id="ProtNLM"/>
    </source>
</evidence>
<dbReference type="STRING" id="1817722.A2703_02310"/>
<dbReference type="GO" id="GO:0015627">
    <property type="term" value="C:type II protein secretion system complex"/>
    <property type="evidence" value="ECO:0007669"/>
    <property type="project" value="InterPro"/>
</dbReference>
<dbReference type="GO" id="GO:0015628">
    <property type="term" value="P:protein secretion by the type II secretion system"/>
    <property type="evidence" value="ECO:0007669"/>
    <property type="project" value="InterPro"/>
</dbReference>
<dbReference type="SUPFAM" id="SSF54523">
    <property type="entry name" value="Pili subunits"/>
    <property type="match status" value="1"/>
</dbReference>
<evidence type="ECO:0000256" key="2">
    <source>
        <dbReference type="SAM" id="Phobius"/>
    </source>
</evidence>
<reference evidence="3 4" key="1">
    <citation type="journal article" date="2016" name="Nat. Commun.">
        <title>Thousands of microbial genomes shed light on interconnected biogeochemical processes in an aquifer system.</title>
        <authorList>
            <person name="Anantharaman K."/>
            <person name="Brown C.T."/>
            <person name="Hug L.A."/>
            <person name="Sharon I."/>
            <person name="Castelle C.J."/>
            <person name="Probst A.J."/>
            <person name="Thomas B.C."/>
            <person name="Singh A."/>
            <person name="Wilkins M.J."/>
            <person name="Karaoz U."/>
            <person name="Brodie E.L."/>
            <person name="Williams K.H."/>
            <person name="Hubbard S.S."/>
            <person name="Banfield J.F."/>
        </authorList>
    </citation>
    <scope>NUCLEOTIDE SEQUENCE [LARGE SCALE GENOMIC DNA]</scope>
</reference>
<name>A0A1F5EUW6_9BACT</name>
<feature type="transmembrane region" description="Helical" evidence="2">
    <location>
        <begin position="20"/>
        <end position="40"/>
    </location>
</feature>
<keyword evidence="2" id="KW-1133">Transmembrane helix</keyword>
<dbReference type="AlphaFoldDB" id="A0A1F5EUW6"/>
<dbReference type="EMBL" id="MFAG01000039">
    <property type="protein sequence ID" value="OGD71175.1"/>
    <property type="molecule type" value="Genomic_DNA"/>
</dbReference>
<dbReference type="PRINTS" id="PR00813">
    <property type="entry name" value="BCTERIALGSPG"/>
</dbReference>
<dbReference type="Pfam" id="PF07963">
    <property type="entry name" value="N_methyl"/>
    <property type="match status" value="1"/>
</dbReference>
<dbReference type="Proteomes" id="UP000177979">
    <property type="component" value="Unassembled WGS sequence"/>
</dbReference>
<dbReference type="NCBIfam" id="TIGR02532">
    <property type="entry name" value="IV_pilin_GFxxxE"/>
    <property type="match status" value="1"/>
</dbReference>
<keyword evidence="2" id="KW-0472">Membrane</keyword>
<dbReference type="InterPro" id="IPR012902">
    <property type="entry name" value="N_methyl_site"/>
</dbReference>
<proteinExistence type="predicted"/>
<gene>
    <name evidence="3" type="ORF">A2703_02310</name>
</gene>
<keyword evidence="2" id="KW-0812">Transmembrane</keyword>
<evidence type="ECO:0000313" key="3">
    <source>
        <dbReference type="EMBL" id="OGD71175.1"/>
    </source>
</evidence>
<dbReference type="Gene3D" id="3.30.700.10">
    <property type="entry name" value="Glycoprotein, Type 4 Pilin"/>
    <property type="match status" value="1"/>
</dbReference>
<evidence type="ECO:0000256" key="1">
    <source>
        <dbReference type="ARBA" id="ARBA00022481"/>
    </source>
</evidence>